<evidence type="ECO:0000313" key="5">
    <source>
        <dbReference type="Proteomes" id="UP000548067"/>
    </source>
</evidence>
<dbReference type="CDD" id="cd00448">
    <property type="entry name" value="YjgF_YER057c_UK114_family"/>
    <property type="match status" value="1"/>
</dbReference>
<organism evidence="2 4">
    <name type="scientific">Chryseobacterium aquaticum</name>
    <dbReference type="NCBI Taxonomy" id="452084"/>
    <lineage>
        <taxon>Bacteria</taxon>
        <taxon>Pseudomonadati</taxon>
        <taxon>Bacteroidota</taxon>
        <taxon>Flavobacteriia</taxon>
        <taxon>Flavobacteriales</taxon>
        <taxon>Weeksellaceae</taxon>
        <taxon>Chryseobacterium group</taxon>
        <taxon>Chryseobacterium</taxon>
    </lineage>
</organism>
<dbReference type="GO" id="GO:0019239">
    <property type="term" value="F:deaminase activity"/>
    <property type="evidence" value="ECO:0007669"/>
    <property type="project" value="TreeGrafter"/>
</dbReference>
<gene>
    <name evidence="2" type="ORF">AR438_03885</name>
    <name evidence="3" type="ORF">HIO71_06580</name>
</gene>
<dbReference type="PANTHER" id="PTHR11803">
    <property type="entry name" value="2-IMINOBUTANOATE/2-IMINOPROPANOATE DEAMINASE RIDA"/>
    <property type="match status" value="1"/>
</dbReference>
<dbReference type="NCBIfam" id="TIGR00004">
    <property type="entry name" value="Rid family detoxifying hydrolase"/>
    <property type="match status" value="1"/>
</dbReference>
<name>A0A0Q3HXP0_9FLAO</name>
<dbReference type="InterPro" id="IPR006056">
    <property type="entry name" value="RidA"/>
</dbReference>
<reference evidence="2 4" key="1">
    <citation type="submission" date="2015-10" db="EMBL/GenBank/DDBJ databases">
        <title>Chryseobacterium aquaticum genome.</title>
        <authorList>
            <person name="Newman J.D."/>
            <person name="Ferguson M.B."/>
            <person name="Miller J.R."/>
        </authorList>
    </citation>
    <scope>NUCLEOTIDE SEQUENCE [LARGE SCALE GENOMIC DNA]</scope>
    <source>
        <strain evidence="2 4">KCTC 12483</strain>
    </source>
</reference>
<evidence type="ECO:0000256" key="1">
    <source>
        <dbReference type="ARBA" id="ARBA00010552"/>
    </source>
</evidence>
<comment type="similarity">
    <text evidence="1">Belongs to the RutC family.</text>
</comment>
<dbReference type="FunFam" id="3.30.1330.40:FF:000001">
    <property type="entry name" value="L-PSP family endoribonuclease"/>
    <property type="match status" value="1"/>
</dbReference>
<dbReference type="PANTHER" id="PTHR11803:SF58">
    <property type="entry name" value="PROTEIN HMF1-RELATED"/>
    <property type="match status" value="1"/>
</dbReference>
<dbReference type="Gene3D" id="3.30.1330.40">
    <property type="entry name" value="RutC-like"/>
    <property type="match status" value="1"/>
</dbReference>
<dbReference type="SUPFAM" id="SSF55298">
    <property type="entry name" value="YjgF-like"/>
    <property type="match status" value="1"/>
</dbReference>
<dbReference type="AlphaFoldDB" id="A0A0Q3HXP0"/>
<protein>
    <submittedName>
        <fullName evidence="2">Reactive intermediate/imine deaminase</fullName>
    </submittedName>
    <submittedName>
        <fullName evidence="3">RidA family protein</fullName>
    </submittedName>
</protein>
<dbReference type="EMBL" id="JABCJF010000002">
    <property type="protein sequence ID" value="NMR33872.1"/>
    <property type="molecule type" value="Genomic_DNA"/>
</dbReference>
<dbReference type="OrthoDB" id="9803101at2"/>
<proteinExistence type="inferred from homology"/>
<dbReference type="Proteomes" id="UP000051682">
    <property type="component" value="Unassembled WGS sequence"/>
</dbReference>
<dbReference type="STRING" id="452084.AR438_03885"/>
<comment type="caution">
    <text evidence="2">The sequence shown here is derived from an EMBL/GenBank/DDBJ whole genome shotgun (WGS) entry which is preliminary data.</text>
</comment>
<dbReference type="GO" id="GO:0005829">
    <property type="term" value="C:cytosol"/>
    <property type="evidence" value="ECO:0007669"/>
    <property type="project" value="TreeGrafter"/>
</dbReference>
<reference evidence="3 5" key="2">
    <citation type="submission" date="2020-04" db="EMBL/GenBank/DDBJ databases">
        <title>Genome analysis and antimicrobial resistance characteristics of Chryseobacterium aquaticum isolated from farmed salmonids.</title>
        <authorList>
            <person name="Saticioglu I.B."/>
            <person name="Duman M."/>
            <person name="Altun S."/>
        </authorList>
    </citation>
    <scope>NUCLEOTIDE SEQUENCE [LARGE SCALE GENOMIC DNA]</scope>
    <source>
        <strain evidence="3 5">C-174</strain>
    </source>
</reference>
<keyword evidence="4" id="KW-1185">Reference proteome</keyword>
<dbReference type="EMBL" id="LLYZ01000002">
    <property type="protein sequence ID" value="KQK27349.1"/>
    <property type="molecule type" value="Genomic_DNA"/>
</dbReference>
<evidence type="ECO:0000313" key="4">
    <source>
        <dbReference type="Proteomes" id="UP000051682"/>
    </source>
</evidence>
<evidence type="ECO:0000313" key="3">
    <source>
        <dbReference type="EMBL" id="NMR33872.1"/>
    </source>
</evidence>
<accession>A0A0Q3HXP0</accession>
<dbReference type="RefSeq" id="WP_050378255.1">
    <property type="nucleotide sequence ID" value="NZ_JABCJF010000002.1"/>
</dbReference>
<dbReference type="Pfam" id="PF01042">
    <property type="entry name" value="Ribonuc_L-PSP"/>
    <property type="match status" value="1"/>
</dbReference>
<dbReference type="Proteomes" id="UP000548067">
    <property type="component" value="Unassembled WGS sequence"/>
</dbReference>
<dbReference type="InterPro" id="IPR035959">
    <property type="entry name" value="RutC-like_sf"/>
</dbReference>
<sequence length="126" mass="13717">MKTIVSTVNAPAAIGPYSQANFANGVLYISGQIPVDPATGKLVEGIEKETHQVMKNLEAILTEAGMTFKNVVKASIFLKSMDDFAVMNDIYASYLDAESYPARETVQVSCLPKNVDIEISMIAHQF</sequence>
<dbReference type="InterPro" id="IPR006175">
    <property type="entry name" value="YjgF/YER057c/UK114"/>
</dbReference>
<evidence type="ECO:0000313" key="2">
    <source>
        <dbReference type="EMBL" id="KQK27349.1"/>
    </source>
</evidence>